<evidence type="ECO:0000313" key="1">
    <source>
        <dbReference type="EMBL" id="MCB2377882.1"/>
    </source>
</evidence>
<dbReference type="Proteomes" id="UP001165297">
    <property type="component" value="Unassembled WGS sequence"/>
</dbReference>
<keyword evidence="2" id="KW-1185">Reference proteome</keyword>
<dbReference type="EMBL" id="JAJADQ010000004">
    <property type="protein sequence ID" value="MCB2377882.1"/>
    <property type="molecule type" value="Genomic_DNA"/>
</dbReference>
<name>A0ABS8ABY0_9BACT</name>
<accession>A0ABS8ABY0</accession>
<dbReference type="PROSITE" id="PS51257">
    <property type="entry name" value="PROKAR_LIPOPROTEIN"/>
    <property type="match status" value="1"/>
</dbReference>
<comment type="caution">
    <text evidence="1">The sequence shown here is derived from an EMBL/GenBank/DDBJ whole genome shotgun (WGS) entry which is preliminary data.</text>
</comment>
<dbReference type="RefSeq" id="WP_226185060.1">
    <property type="nucleotide sequence ID" value="NZ_JAJADQ010000004.1"/>
</dbReference>
<proteinExistence type="predicted"/>
<protein>
    <submittedName>
        <fullName evidence="1">Uncharacterized protein</fullName>
    </submittedName>
</protein>
<reference evidence="1" key="1">
    <citation type="submission" date="2021-10" db="EMBL/GenBank/DDBJ databases">
        <authorList>
            <person name="Dean J.D."/>
            <person name="Kim M.K."/>
            <person name="Newey C.N."/>
            <person name="Stoker T.S."/>
            <person name="Thompson D.W."/>
            <person name="Grose J.H."/>
        </authorList>
    </citation>
    <scope>NUCLEOTIDE SEQUENCE</scope>
    <source>
        <strain evidence="1">BT635</strain>
    </source>
</reference>
<organism evidence="1 2">
    <name type="scientific">Hymenobacter nitidus</name>
    <dbReference type="NCBI Taxonomy" id="2880929"/>
    <lineage>
        <taxon>Bacteria</taxon>
        <taxon>Pseudomonadati</taxon>
        <taxon>Bacteroidota</taxon>
        <taxon>Cytophagia</taxon>
        <taxon>Cytophagales</taxon>
        <taxon>Hymenobacteraceae</taxon>
        <taxon>Hymenobacter</taxon>
    </lineage>
</organism>
<evidence type="ECO:0000313" key="2">
    <source>
        <dbReference type="Proteomes" id="UP001165297"/>
    </source>
</evidence>
<gene>
    <name evidence="1" type="ORF">LGH70_09835</name>
</gene>
<sequence>MLLYPARRHRRPLLFPPGLLALGFLLLLGCQVLRPWYRQLKPRYVLQLTVPPKPVSDYILPQYEEGEKFAKLNGFTPTTNEYLHRYSQLAYYRPWQDFAFTGISEQDAAIAREAQQALRAMQADTLHAQGVRIRFGEQATYAGLIRVLDLASAIERQMLDLHHEPATFYAFTDAYKPPSNGIMLECGTDYYDVIDRKPAASFEAQMQNWLTRWQLTWQEAFSSSWQPPILFLLGIIAVSSWKMARRWHTA</sequence>